<dbReference type="PANTHER" id="PTHR30537:SF74">
    <property type="entry name" value="HTH-TYPE TRANSCRIPTIONAL REGULATOR TRPI"/>
    <property type="match status" value="1"/>
</dbReference>
<protein>
    <submittedName>
        <fullName evidence="6">LysR substrate-binding domain-containing protein</fullName>
    </submittedName>
</protein>
<dbReference type="Pfam" id="PF00126">
    <property type="entry name" value="HTH_1"/>
    <property type="match status" value="1"/>
</dbReference>
<dbReference type="InterPro" id="IPR005119">
    <property type="entry name" value="LysR_subst-bd"/>
</dbReference>
<dbReference type="Gene3D" id="1.10.10.10">
    <property type="entry name" value="Winged helix-like DNA-binding domain superfamily/Winged helix DNA-binding domain"/>
    <property type="match status" value="1"/>
</dbReference>
<dbReference type="Proteomes" id="UP001324595">
    <property type="component" value="Unassembled WGS sequence"/>
</dbReference>
<dbReference type="RefSeq" id="WP_226376496.1">
    <property type="nucleotide sequence ID" value="NZ_AP019378.2"/>
</dbReference>
<keyword evidence="7" id="KW-1185">Reference proteome</keyword>
<comment type="caution">
    <text evidence="6">The sequence shown here is derived from an EMBL/GenBank/DDBJ whole genome shotgun (WGS) entry which is preliminary data.</text>
</comment>
<gene>
    <name evidence="6" type="ORF">U5T69_07285</name>
</gene>
<feature type="domain" description="HTH lysR-type" evidence="5">
    <location>
        <begin position="10"/>
        <end position="67"/>
    </location>
</feature>
<dbReference type="PRINTS" id="PR00039">
    <property type="entry name" value="HTHLYSR"/>
</dbReference>
<dbReference type="CDD" id="cd08432">
    <property type="entry name" value="PBP2_GcdR_TrpI_HvrB_AmpR_like"/>
    <property type="match status" value="1"/>
</dbReference>
<keyword evidence="3" id="KW-0238">DNA-binding</keyword>
<name>A0ABU5X378_BORPP</name>
<proteinExistence type="inferred from homology"/>
<organism evidence="6 7">
    <name type="scientific">Bordetella parapertussis</name>
    <dbReference type="NCBI Taxonomy" id="519"/>
    <lineage>
        <taxon>Bacteria</taxon>
        <taxon>Pseudomonadati</taxon>
        <taxon>Pseudomonadota</taxon>
        <taxon>Betaproteobacteria</taxon>
        <taxon>Burkholderiales</taxon>
        <taxon>Alcaligenaceae</taxon>
        <taxon>Bordetella</taxon>
    </lineage>
</organism>
<dbReference type="InterPro" id="IPR036390">
    <property type="entry name" value="WH_DNA-bd_sf"/>
</dbReference>
<dbReference type="Pfam" id="PF03466">
    <property type="entry name" value="LysR_substrate"/>
    <property type="match status" value="1"/>
</dbReference>
<evidence type="ECO:0000256" key="4">
    <source>
        <dbReference type="ARBA" id="ARBA00023163"/>
    </source>
</evidence>
<dbReference type="Gene3D" id="3.40.190.10">
    <property type="entry name" value="Periplasmic binding protein-like II"/>
    <property type="match status" value="2"/>
</dbReference>
<dbReference type="SUPFAM" id="SSF46785">
    <property type="entry name" value="Winged helix' DNA-binding domain"/>
    <property type="match status" value="1"/>
</dbReference>
<comment type="similarity">
    <text evidence="1">Belongs to the LysR transcriptional regulatory family.</text>
</comment>
<evidence type="ECO:0000256" key="1">
    <source>
        <dbReference type="ARBA" id="ARBA00009437"/>
    </source>
</evidence>
<keyword evidence="2" id="KW-0805">Transcription regulation</keyword>
<dbReference type="InterPro" id="IPR036388">
    <property type="entry name" value="WH-like_DNA-bd_sf"/>
</dbReference>
<reference evidence="6 7" key="1">
    <citation type="submission" date="2023-12" db="EMBL/GenBank/DDBJ databases">
        <title>Draft Genome Sequences of Bordetella parapertussis clinical Isolates from Colombia, 2023.</title>
        <authorList>
            <person name="Montilla E.A."/>
            <person name="Rojas F."/>
            <person name="Vargas M.N."/>
            <person name="Bonilla V."/>
            <person name="Duarte C."/>
        </authorList>
    </citation>
    <scope>NUCLEOTIDE SEQUENCE [LARGE SCALE GENOMIC DNA]</scope>
    <source>
        <strain evidence="6 7">320001806</strain>
    </source>
</reference>
<dbReference type="PROSITE" id="PS50931">
    <property type="entry name" value="HTH_LYSR"/>
    <property type="match status" value="1"/>
</dbReference>
<evidence type="ECO:0000313" key="7">
    <source>
        <dbReference type="Proteomes" id="UP001324595"/>
    </source>
</evidence>
<sequence>MNTTRMQRMPPLNALRSFESAARHESFLKAAAELHVTPGAVSRLVKSLESYLGVELFMRSHRGVAITPQGKAFAEDILEAFNKIGIATDRVQQHPGDRGLSICCHPTFAAHWLTPRWAQVQAALPSTQINVKTTLAPELESTDDYDFVVKLGPDPAAEQACSGGVAAERVLDVETFPICSSAFLQRHGGELGLDDIERYPLIHAQLRPQDWNRWLQSVGQPALRQAPALVFESLTLAYNAAMSGAGMAIGIHAFIADDIASGRLVAPFPQVRKSHMGFNIYFNAQRAARVPRIEQIRRWMVQERNKTRATDTAAALRKSAFAE</sequence>
<evidence type="ECO:0000259" key="5">
    <source>
        <dbReference type="PROSITE" id="PS50931"/>
    </source>
</evidence>
<evidence type="ECO:0000313" key="6">
    <source>
        <dbReference type="EMBL" id="MEB2663011.1"/>
    </source>
</evidence>
<accession>A0ABU5X378</accession>
<dbReference type="PANTHER" id="PTHR30537">
    <property type="entry name" value="HTH-TYPE TRANSCRIPTIONAL REGULATOR"/>
    <property type="match status" value="1"/>
</dbReference>
<dbReference type="InterPro" id="IPR000847">
    <property type="entry name" value="LysR_HTH_N"/>
</dbReference>
<keyword evidence="4" id="KW-0804">Transcription</keyword>
<dbReference type="EMBL" id="JAXUBE010000016">
    <property type="protein sequence ID" value="MEB2663011.1"/>
    <property type="molecule type" value="Genomic_DNA"/>
</dbReference>
<dbReference type="SUPFAM" id="SSF53850">
    <property type="entry name" value="Periplasmic binding protein-like II"/>
    <property type="match status" value="1"/>
</dbReference>
<evidence type="ECO:0000256" key="3">
    <source>
        <dbReference type="ARBA" id="ARBA00023125"/>
    </source>
</evidence>
<evidence type="ECO:0000256" key="2">
    <source>
        <dbReference type="ARBA" id="ARBA00023015"/>
    </source>
</evidence>
<dbReference type="GeneID" id="93202413"/>
<dbReference type="InterPro" id="IPR058163">
    <property type="entry name" value="LysR-type_TF_proteobact-type"/>
</dbReference>